<dbReference type="GO" id="GO:0005737">
    <property type="term" value="C:cytoplasm"/>
    <property type="evidence" value="ECO:0007669"/>
    <property type="project" value="TreeGrafter"/>
</dbReference>
<dbReference type="Pfam" id="PF00017">
    <property type="entry name" value="SH2"/>
    <property type="match status" value="1"/>
</dbReference>
<reference evidence="4" key="1">
    <citation type="journal article" date="2023" name="Mol. Biol. Evol.">
        <title>Third-Generation Sequencing Reveals the Adaptive Role of the Epigenome in Three Deep-Sea Polychaetes.</title>
        <authorList>
            <person name="Perez M."/>
            <person name="Aroh O."/>
            <person name="Sun Y."/>
            <person name="Lan Y."/>
            <person name="Juniper S.K."/>
            <person name="Young C.R."/>
            <person name="Angers B."/>
            <person name="Qian P.Y."/>
        </authorList>
    </citation>
    <scope>NUCLEOTIDE SEQUENCE</scope>
    <source>
        <strain evidence="4">P08H-3</strain>
    </source>
</reference>
<protein>
    <recommendedName>
        <fullName evidence="3">SH2 domain-containing protein</fullName>
    </recommendedName>
</protein>
<evidence type="ECO:0000256" key="1">
    <source>
        <dbReference type="ARBA" id="ARBA00022999"/>
    </source>
</evidence>
<dbReference type="GO" id="GO:0035591">
    <property type="term" value="F:signaling adaptor activity"/>
    <property type="evidence" value="ECO:0007669"/>
    <property type="project" value="TreeGrafter"/>
</dbReference>
<dbReference type="Proteomes" id="UP001208570">
    <property type="component" value="Unassembled WGS sequence"/>
</dbReference>
<gene>
    <name evidence="4" type="ORF">LSH36_90g05033</name>
</gene>
<feature type="domain" description="SH2" evidence="3">
    <location>
        <begin position="97"/>
        <end position="192"/>
    </location>
</feature>
<keyword evidence="5" id="KW-1185">Reference proteome</keyword>
<keyword evidence="1 2" id="KW-0727">SH2 domain</keyword>
<name>A0AAD9K2R6_9ANNE</name>
<dbReference type="PROSITE" id="PS50001">
    <property type="entry name" value="SH2"/>
    <property type="match status" value="1"/>
</dbReference>
<dbReference type="SMART" id="SM00252">
    <property type="entry name" value="SH2"/>
    <property type="match status" value="1"/>
</dbReference>
<organism evidence="4 5">
    <name type="scientific">Paralvinella palmiformis</name>
    <dbReference type="NCBI Taxonomy" id="53620"/>
    <lineage>
        <taxon>Eukaryota</taxon>
        <taxon>Metazoa</taxon>
        <taxon>Spiralia</taxon>
        <taxon>Lophotrochozoa</taxon>
        <taxon>Annelida</taxon>
        <taxon>Polychaeta</taxon>
        <taxon>Sedentaria</taxon>
        <taxon>Canalipalpata</taxon>
        <taxon>Terebellida</taxon>
        <taxon>Terebelliformia</taxon>
        <taxon>Alvinellidae</taxon>
        <taxon>Paralvinella</taxon>
    </lineage>
</organism>
<dbReference type="CDD" id="cd00173">
    <property type="entry name" value="SH2"/>
    <property type="match status" value="1"/>
</dbReference>
<evidence type="ECO:0000259" key="3">
    <source>
        <dbReference type="PROSITE" id="PS50001"/>
    </source>
</evidence>
<dbReference type="GO" id="GO:0030971">
    <property type="term" value="F:receptor tyrosine kinase binding"/>
    <property type="evidence" value="ECO:0007669"/>
    <property type="project" value="TreeGrafter"/>
</dbReference>
<sequence>MNIAKPRLAYESVTLGSDDTAAGKTEAVRALCMLVDQPDSLMGWIPLEKLKLVYTNTTDMNPDTSSPIPIKQVPALPPKSPDLIQAIKSPSNGQKFGFVGVMDRATCEKMFKEKAKEQNFVVRESTHRVGDYTLSIQHTGKVHHFPIQFTEDQKYFIGQYKFKNLSHIVSYYQQNALFCDDKKKYVLLGEPLMPTDKHKPPQSK</sequence>
<dbReference type="SUPFAM" id="SSF55550">
    <property type="entry name" value="SH2 domain"/>
    <property type="match status" value="1"/>
</dbReference>
<dbReference type="EMBL" id="JAODUP010000090">
    <property type="protein sequence ID" value="KAK2162870.1"/>
    <property type="molecule type" value="Genomic_DNA"/>
</dbReference>
<dbReference type="PANTHER" id="PTHR19969:SF5">
    <property type="entry name" value="CRK-LIKE PROTEIN"/>
    <property type="match status" value="1"/>
</dbReference>
<dbReference type="GO" id="GO:0007167">
    <property type="term" value="P:enzyme-linked receptor protein signaling pathway"/>
    <property type="evidence" value="ECO:0007669"/>
    <property type="project" value="TreeGrafter"/>
</dbReference>
<dbReference type="Gene3D" id="3.30.505.10">
    <property type="entry name" value="SH2 domain"/>
    <property type="match status" value="1"/>
</dbReference>
<dbReference type="AlphaFoldDB" id="A0AAD9K2R6"/>
<dbReference type="PANTHER" id="PTHR19969">
    <property type="entry name" value="SH2-SH3 ADAPTOR PROTEIN-RELATED"/>
    <property type="match status" value="1"/>
</dbReference>
<proteinExistence type="predicted"/>
<dbReference type="PRINTS" id="PR00401">
    <property type="entry name" value="SH2DOMAIN"/>
</dbReference>
<comment type="caution">
    <text evidence="4">The sequence shown here is derived from an EMBL/GenBank/DDBJ whole genome shotgun (WGS) entry which is preliminary data.</text>
</comment>
<dbReference type="InterPro" id="IPR000980">
    <property type="entry name" value="SH2"/>
</dbReference>
<evidence type="ECO:0000313" key="4">
    <source>
        <dbReference type="EMBL" id="KAK2162870.1"/>
    </source>
</evidence>
<dbReference type="InterPro" id="IPR036860">
    <property type="entry name" value="SH2_dom_sf"/>
</dbReference>
<evidence type="ECO:0000256" key="2">
    <source>
        <dbReference type="PROSITE-ProRule" id="PRU00191"/>
    </source>
</evidence>
<dbReference type="InterPro" id="IPR051184">
    <property type="entry name" value="Tyrosine-phos_adapter"/>
</dbReference>
<evidence type="ECO:0000313" key="5">
    <source>
        <dbReference type="Proteomes" id="UP001208570"/>
    </source>
</evidence>
<accession>A0AAD9K2R6</accession>
<dbReference type="GO" id="GO:0016477">
    <property type="term" value="P:cell migration"/>
    <property type="evidence" value="ECO:0007669"/>
    <property type="project" value="TreeGrafter"/>
</dbReference>